<dbReference type="EC" id="1.8.98.5" evidence="3"/>
<dbReference type="InterPro" id="IPR051460">
    <property type="entry name" value="HdrC_iron-sulfur_subunit"/>
</dbReference>
<evidence type="ECO:0000259" key="2">
    <source>
        <dbReference type="Pfam" id="PF13183"/>
    </source>
</evidence>
<evidence type="ECO:0000256" key="1">
    <source>
        <dbReference type="ARBA" id="ARBA00007097"/>
    </source>
</evidence>
<dbReference type="EC" id="1.8.98.4" evidence="3"/>
<dbReference type="SUPFAM" id="SSF46548">
    <property type="entry name" value="alpha-helical ferredoxin"/>
    <property type="match status" value="1"/>
</dbReference>
<evidence type="ECO:0000313" key="3">
    <source>
        <dbReference type="EMBL" id="RZB29397.1"/>
    </source>
</evidence>
<comment type="similarity">
    <text evidence="1">Belongs to the HdrC family.</text>
</comment>
<dbReference type="InterPro" id="IPR017900">
    <property type="entry name" value="4Fe4S_Fe_S_CS"/>
</dbReference>
<keyword evidence="3" id="KW-0560">Oxidoreductase</keyword>
<dbReference type="EC" id="1.8.98.6" evidence="3"/>
<dbReference type="AlphaFoldDB" id="A0A8B3S144"/>
<name>A0A8B3S144_9EURY</name>
<dbReference type="Pfam" id="PF13183">
    <property type="entry name" value="Fer4_8"/>
    <property type="match status" value="1"/>
</dbReference>
<evidence type="ECO:0000313" key="4">
    <source>
        <dbReference type="Proteomes" id="UP000291831"/>
    </source>
</evidence>
<dbReference type="PANTHER" id="PTHR43255:SF2">
    <property type="entry name" value="HETERODISULFIDE REDUCTASE RELATED PROTEIN"/>
    <property type="match status" value="1"/>
</dbReference>
<organism evidence="3 4">
    <name type="scientific">Candidatus Argoarchaeum ethanivorans</name>
    <dbReference type="NCBI Taxonomy" id="2608793"/>
    <lineage>
        <taxon>Archaea</taxon>
        <taxon>Methanobacteriati</taxon>
        <taxon>Methanobacteriota</taxon>
        <taxon>Stenosarchaea group</taxon>
        <taxon>Methanomicrobia</taxon>
        <taxon>Methanosarcinales</taxon>
        <taxon>Methanosarcinales incertae sedis</taxon>
        <taxon>GOM Arc I cluster</taxon>
        <taxon>Candidatus Argoarchaeum</taxon>
    </lineage>
</organism>
<protein>
    <submittedName>
        <fullName evidence="3">Heterodisulfide reductase subunit C2</fullName>
        <ecNumber evidence="3">1.8.7.3</ecNumber>
        <ecNumber evidence="3">1.8.98.4</ecNumber>
        <ecNumber evidence="3">1.8.98.5</ecNumber>
        <ecNumber evidence="3">1.8.98.6</ecNumber>
    </submittedName>
</protein>
<sequence length="198" mass="22644">MSVNAWELDPEFKYKVASTPGGENIMRCFQCSTCTASCPIADIDSNYNPRKTIRMTLLGMKNKVLSSDEIWMCAICQMCTERCPQDVRISDVMGAIRQVAEKEAEKGNIDIKSVRPTFEKAFMHQIEKYGRSYEIGLTMEYYQKVHKGFVSAMMAMQKDYTKLGMRLFKKGKMPVTSVLPEKIKRTDEVKKIFKSIGD</sequence>
<comment type="caution">
    <text evidence="3">The sequence shown here is derived from an EMBL/GenBank/DDBJ whole genome shotgun (WGS) entry which is preliminary data.</text>
</comment>
<dbReference type="GO" id="GO:0051536">
    <property type="term" value="F:iron-sulfur cluster binding"/>
    <property type="evidence" value="ECO:0007669"/>
    <property type="project" value="InterPro"/>
</dbReference>
<dbReference type="GO" id="GO:0016491">
    <property type="term" value="F:oxidoreductase activity"/>
    <property type="evidence" value="ECO:0007669"/>
    <property type="project" value="UniProtKB-KW"/>
</dbReference>
<proteinExistence type="inferred from homology"/>
<dbReference type="PROSITE" id="PS00198">
    <property type="entry name" value="4FE4S_FER_1"/>
    <property type="match status" value="1"/>
</dbReference>
<dbReference type="InterPro" id="IPR017896">
    <property type="entry name" value="4Fe4S_Fe-S-bd"/>
</dbReference>
<dbReference type="EC" id="1.8.7.3" evidence="3"/>
<dbReference type="Gene3D" id="1.10.1060.10">
    <property type="entry name" value="Alpha-helical ferredoxin"/>
    <property type="match status" value="1"/>
</dbReference>
<dbReference type="EMBL" id="RPGO01000028">
    <property type="protein sequence ID" value="RZB29397.1"/>
    <property type="molecule type" value="Genomic_DNA"/>
</dbReference>
<accession>A0A8B3S144</accession>
<dbReference type="PANTHER" id="PTHR43255">
    <property type="entry name" value="IRON-SULFUR-BINDING OXIDOREDUCTASE FADF-RELATED-RELATED"/>
    <property type="match status" value="1"/>
</dbReference>
<dbReference type="GO" id="GO:0005886">
    <property type="term" value="C:plasma membrane"/>
    <property type="evidence" value="ECO:0007669"/>
    <property type="project" value="TreeGrafter"/>
</dbReference>
<gene>
    <name evidence="3" type="ORF">AEth_01214</name>
</gene>
<dbReference type="Proteomes" id="UP000291831">
    <property type="component" value="Unassembled WGS sequence"/>
</dbReference>
<dbReference type="InterPro" id="IPR009051">
    <property type="entry name" value="Helical_ferredxn"/>
</dbReference>
<feature type="domain" description="4Fe-4S ferredoxin-type" evidence="2">
    <location>
        <begin position="27"/>
        <end position="87"/>
    </location>
</feature>
<reference evidence="4" key="1">
    <citation type="submission" date="2019-01" db="EMBL/GenBank/DDBJ databases">
        <title>Anaerobic oxidation of ethane by archaea from a marine hydrocarbon seep.</title>
        <authorList>
            <person name="Musat F."/>
        </authorList>
    </citation>
    <scope>NUCLEOTIDE SEQUENCE [LARGE SCALE GENOMIC DNA]</scope>
</reference>